<keyword evidence="4" id="KW-1185">Reference proteome</keyword>
<feature type="region of interest" description="Disordered" evidence="1">
    <location>
        <begin position="41"/>
        <end position="66"/>
    </location>
</feature>
<dbReference type="GO" id="GO:0004806">
    <property type="term" value="F:triacylglycerol lipase activity"/>
    <property type="evidence" value="ECO:0007669"/>
    <property type="project" value="InterPro"/>
</dbReference>
<dbReference type="GO" id="GO:0016042">
    <property type="term" value="P:lipid catabolic process"/>
    <property type="evidence" value="ECO:0007669"/>
    <property type="project" value="InterPro"/>
</dbReference>
<dbReference type="SUPFAM" id="SSF53474">
    <property type="entry name" value="alpha/beta-Hydrolases"/>
    <property type="match status" value="1"/>
</dbReference>
<dbReference type="PANTHER" id="PTHR34853:SF1">
    <property type="entry name" value="LIPASE 5"/>
    <property type="match status" value="1"/>
</dbReference>
<feature type="chain" id="PRO_5036972810" evidence="2">
    <location>
        <begin position="41"/>
        <end position="440"/>
    </location>
</feature>
<dbReference type="Proteomes" id="UP000621454">
    <property type="component" value="Unassembled WGS sequence"/>
</dbReference>
<evidence type="ECO:0000256" key="2">
    <source>
        <dbReference type="SAM" id="SignalP"/>
    </source>
</evidence>
<dbReference type="PANTHER" id="PTHR34853">
    <property type="match status" value="1"/>
</dbReference>
<protein>
    <submittedName>
        <fullName evidence="3">Lipase</fullName>
    </submittedName>
</protein>
<accession>A0A916T1J7</accession>
<dbReference type="InterPro" id="IPR029058">
    <property type="entry name" value="AB_hydrolase_fold"/>
</dbReference>
<dbReference type="AlphaFoldDB" id="A0A916T1J7"/>
<comment type="caution">
    <text evidence="3">The sequence shown here is derived from an EMBL/GenBank/DDBJ whole genome shotgun (WGS) entry which is preliminary data.</text>
</comment>
<proteinExistence type="predicted"/>
<evidence type="ECO:0000256" key="1">
    <source>
        <dbReference type="SAM" id="MobiDB-lite"/>
    </source>
</evidence>
<organism evidence="3 4">
    <name type="scientific">Gordonia jinhuaensis</name>
    <dbReference type="NCBI Taxonomy" id="1517702"/>
    <lineage>
        <taxon>Bacteria</taxon>
        <taxon>Bacillati</taxon>
        <taxon>Actinomycetota</taxon>
        <taxon>Actinomycetes</taxon>
        <taxon>Mycobacteriales</taxon>
        <taxon>Gordoniaceae</taxon>
        <taxon>Gordonia</taxon>
    </lineage>
</organism>
<name>A0A916T1J7_9ACTN</name>
<keyword evidence="2" id="KW-0732">Signal</keyword>
<dbReference type="EMBL" id="BMGC01000004">
    <property type="protein sequence ID" value="GGB23653.1"/>
    <property type="molecule type" value="Genomic_DNA"/>
</dbReference>
<evidence type="ECO:0000313" key="4">
    <source>
        <dbReference type="Proteomes" id="UP000621454"/>
    </source>
</evidence>
<reference evidence="3" key="2">
    <citation type="submission" date="2020-09" db="EMBL/GenBank/DDBJ databases">
        <authorList>
            <person name="Sun Q."/>
            <person name="Zhou Y."/>
        </authorList>
    </citation>
    <scope>NUCLEOTIDE SEQUENCE</scope>
    <source>
        <strain evidence="3">CGMCC 1.12827</strain>
    </source>
</reference>
<dbReference type="Gene3D" id="3.40.50.1820">
    <property type="entry name" value="alpha/beta hydrolase"/>
    <property type="match status" value="1"/>
</dbReference>
<sequence>MSPRVRRHTTIARRRLSAIAAMTVTTVAATAVISTVAASAAPEGADDTAASPISSATDASGATPVPAAGAAASIPAAADAAAPSHSGHTGSVFATGSLPADQWVAGAAQGFRYTYWSRNSAGQPRLSYGTLFTPKGTAPKGGWPVVGWAPAAAGLADRCSTALTATSPQSTVASKWLADGYAIAATDYAGAGTSGQVDFLDGKAAANNVVDGVHAAHDIVPTLSKSFVSLGISQGSMASLNLATSSMAGQIRASGLDLRASVAIGIPAYLDQLVSTIAPGLPLALPGGATASAVYALAGLDAARPELKVASKMTDAGRRWLTRAKTECSGQLAQEISGVALGSLIDRSMGTEPALLSALRDYLHLPVLGFSTPAMMAQGLADTDVVMPLTLTYLAAVGLPSSEVTVKTYPGTSTSTPLAAQADSAAFVNRFLRAKPPTRH</sequence>
<gene>
    <name evidence="3" type="ORF">GCM10011489_09940</name>
</gene>
<reference evidence="3" key="1">
    <citation type="journal article" date="2014" name="Int. J. Syst. Evol. Microbiol.">
        <title>Complete genome sequence of Corynebacterium casei LMG S-19264T (=DSM 44701T), isolated from a smear-ripened cheese.</title>
        <authorList>
            <consortium name="US DOE Joint Genome Institute (JGI-PGF)"/>
            <person name="Walter F."/>
            <person name="Albersmeier A."/>
            <person name="Kalinowski J."/>
            <person name="Ruckert C."/>
        </authorList>
    </citation>
    <scope>NUCLEOTIDE SEQUENCE</scope>
    <source>
        <strain evidence="3">CGMCC 1.12827</strain>
    </source>
</reference>
<feature type="signal peptide" evidence="2">
    <location>
        <begin position="1"/>
        <end position="40"/>
    </location>
</feature>
<dbReference type="PIRSF" id="PIRSF029171">
    <property type="entry name" value="Esterase_LipA"/>
    <property type="match status" value="1"/>
</dbReference>
<dbReference type="RefSeq" id="WP_188585465.1">
    <property type="nucleotide sequence ID" value="NZ_BMGC01000004.1"/>
</dbReference>
<dbReference type="InterPro" id="IPR005152">
    <property type="entry name" value="Lipase_secreted"/>
</dbReference>
<evidence type="ECO:0000313" key="3">
    <source>
        <dbReference type="EMBL" id="GGB23653.1"/>
    </source>
</evidence>